<evidence type="ECO:0000256" key="5">
    <source>
        <dbReference type="ARBA" id="ARBA00022989"/>
    </source>
</evidence>
<name>A0A5S4GDM6_9ACTN</name>
<keyword evidence="4 12" id="KW-0812">Transmembrane</keyword>
<evidence type="ECO:0000256" key="11">
    <source>
        <dbReference type="SAM" id="MobiDB-lite"/>
    </source>
</evidence>
<feature type="region of interest" description="Disordered" evidence="11">
    <location>
        <begin position="71"/>
        <end position="104"/>
    </location>
</feature>
<keyword evidence="8" id="KW-0804">Transcription</keyword>
<evidence type="ECO:0000256" key="4">
    <source>
        <dbReference type="ARBA" id="ARBA00022692"/>
    </source>
</evidence>
<feature type="region of interest" description="Disordered" evidence="11">
    <location>
        <begin position="133"/>
        <end position="156"/>
    </location>
</feature>
<evidence type="ECO:0000256" key="2">
    <source>
        <dbReference type="ARBA" id="ARBA00004236"/>
    </source>
</evidence>
<evidence type="ECO:0000256" key="10">
    <source>
        <dbReference type="ARBA" id="ARBA00030803"/>
    </source>
</evidence>
<keyword evidence="7 12" id="KW-0472">Membrane</keyword>
<comment type="subcellular location">
    <subcellularLocation>
        <location evidence="2">Cell membrane</location>
    </subcellularLocation>
    <subcellularLocation>
        <location evidence="1">Membrane</location>
        <topology evidence="1">Single-pass membrane protein</topology>
    </subcellularLocation>
</comment>
<keyword evidence="3" id="KW-1003">Cell membrane</keyword>
<organism evidence="14 15">
    <name type="scientific">Nonomuraea zeae</name>
    <dbReference type="NCBI Taxonomy" id="1642303"/>
    <lineage>
        <taxon>Bacteria</taxon>
        <taxon>Bacillati</taxon>
        <taxon>Actinomycetota</taxon>
        <taxon>Actinomycetes</taxon>
        <taxon>Streptosporangiales</taxon>
        <taxon>Streptosporangiaceae</taxon>
        <taxon>Nonomuraea</taxon>
    </lineage>
</organism>
<dbReference type="EMBL" id="VCKX01000089">
    <property type="protein sequence ID" value="TMR31105.1"/>
    <property type="molecule type" value="Genomic_DNA"/>
</dbReference>
<dbReference type="InterPro" id="IPR018764">
    <property type="entry name" value="RskA_C"/>
</dbReference>
<keyword evidence="6" id="KW-0805">Transcription regulation</keyword>
<evidence type="ECO:0000256" key="7">
    <source>
        <dbReference type="ARBA" id="ARBA00023136"/>
    </source>
</evidence>
<dbReference type="GO" id="GO:0005886">
    <property type="term" value="C:plasma membrane"/>
    <property type="evidence" value="ECO:0007669"/>
    <property type="project" value="UniProtKB-SubCell"/>
</dbReference>
<dbReference type="InterPro" id="IPR041916">
    <property type="entry name" value="Anti_sigma_zinc_sf"/>
</dbReference>
<evidence type="ECO:0000259" key="13">
    <source>
        <dbReference type="Pfam" id="PF10099"/>
    </source>
</evidence>
<keyword evidence="15" id="KW-1185">Reference proteome</keyword>
<dbReference type="PANTHER" id="PTHR37461">
    <property type="entry name" value="ANTI-SIGMA-K FACTOR RSKA"/>
    <property type="match status" value="1"/>
</dbReference>
<gene>
    <name evidence="14" type="ORF">ETD85_26995</name>
</gene>
<evidence type="ECO:0000313" key="15">
    <source>
        <dbReference type="Proteomes" id="UP000306628"/>
    </source>
</evidence>
<reference evidence="14 15" key="1">
    <citation type="submission" date="2019-05" db="EMBL/GenBank/DDBJ databases">
        <title>Draft genome sequence of Nonomuraea zeae DSM 100528.</title>
        <authorList>
            <person name="Saricaoglu S."/>
            <person name="Isik K."/>
        </authorList>
    </citation>
    <scope>NUCLEOTIDE SEQUENCE [LARGE SCALE GENOMIC DNA]</scope>
    <source>
        <strain evidence="14 15">DSM 100528</strain>
    </source>
</reference>
<dbReference type="Proteomes" id="UP000306628">
    <property type="component" value="Unassembled WGS sequence"/>
</dbReference>
<feature type="transmembrane region" description="Helical" evidence="12">
    <location>
        <begin position="215"/>
        <end position="235"/>
    </location>
</feature>
<feature type="domain" description="Anti-sigma K factor RskA C-terminal" evidence="13">
    <location>
        <begin position="219"/>
        <end position="356"/>
    </location>
</feature>
<dbReference type="InterPro" id="IPR051474">
    <property type="entry name" value="Anti-sigma-K/W_factor"/>
</dbReference>
<evidence type="ECO:0000256" key="12">
    <source>
        <dbReference type="SAM" id="Phobius"/>
    </source>
</evidence>
<dbReference type="PANTHER" id="PTHR37461:SF1">
    <property type="entry name" value="ANTI-SIGMA-K FACTOR RSKA"/>
    <property type="match status" value="1"/>
</dbReference>
<dbReference type="RefSeq" id="WP_138692576.1">
    <property type="nucleotide sequence ID" value="NZ_JBHSAZ010000089.1"/>
</dbReference>
<keyword evidence="5 12" id="KW-1133">Transmembrane helix</keyword>
<protein>
    <recommendedName>
        <fullName evidence="10">Regulator of SigK</fullName>
    </recommendedName>
    <alternativeName>
        <fullName evidence="9">Sigma-K anti-sigma factor RskA</fullName>
    </alternativeName>
</protein>
<accession>A0A5S4GDM6</accession>
<evidence type="ECO:0000256" key="9">
    <source>
        <dbReference type="ARBA" id="ARBA00029829"/>
    </source>
</evidence>
<evidence type="ECO:0000256" key="1">
    <source>
        <dbReference type="ARBA" id="ARBA00004167"/>
    </source>
</evidence>
<dbReference type="Gene3D" id="1.10.10.1320">
    <property type="entry name" value="Anti-sigma factor, zinc-finger domain"/>
    <property type="match status" value="1"/>
</dbReference>
<evidence type="ECO:0000256" key="6">
    <source>
        <dbReference type="ARBA" id="ARBA00023015"/>
    </source>
</evidence>
<dbReference type="GO" id="GO:0006417">
    <property type="term" value="P:regulation of translation"/>
    <property type="evidence" value="ECO:0007669"/>
    <property type="project" value="TreeGrafter"/>
</dbReference>
<sequence length="364" mass="37592">MNDELHTLSGAYAVHALPYAEWVLFEEHLLACPGCWSEVRRLRETAARLAEAVAEPPPARLRKRLLDAAHRSRPPDEQRGPEQGPGQGHDDSPTIWRPPATRGPVPLPIEGLVEGPIEGPGEGLIEVPVDGPTLSLPPENGDEATLSVPPGDGHGPTLNLPPGDGHGPTLNLLPGDGWQEALRPVQAVPVPAAGLPAPVEGGGQVVPLRRGRSKALAGLAAVAAAAAVALGVVAFDARRDLGDATARNEGLIAVLAAPDAETMRQPITSGGTGTVVISRSAGRMLFASSGLRELPATQAYELWLMGPDGPRPAGMLAPAAGGLTEPMLLTTLGDDDHVALTVEPANGSDRPTTPPVMLAQLPTA</sequence>
<evidence type="ECO:0000256" key="8">
    <source>
        <dbReference type="ARBA" id="ARBA00023163"/>
    </source>
</evidence>
<dbReference type="OrthoDB" id="153510at2"/>
<proteinExistence type="predicted"/>
<comment type="caution">
    <text evidence="14">The sequence shown here is derived from an EMBL/GenBank/DDBJ whole genome shotgun (WGS) entry which is preliminary data.</text>
</comment>
<evidence type="ECO:0000313" key="14">
    <source>
        <dbReference type="EMBL" id="TMR31105.1"/>
    </source>
</evidence>
<feature type="compositionally biased region" description="Basic and acidic residues" evidence="11">
    <location>
        <begin position="71"/>
        <end position="80"/>
    </location>
</feature>
<dbReference type="Pfam" id="PF10099">
    <property type="entry name" value="RskA_C"/>
    <property type="match status" value="1"/>
</dbReference>
<dbReference type="GO" id="GO:0016989">
    <property type="term" value="F:sigma factor antagonist activity"/>
    <property type="evidence" value="ECO:0007669"/>
    <property type="project" value="TreeGrafter"/>
</dbReference>
<dbReference type="AlphaFoldDB" id="A0A5S4GDM6"/>
<evidence type="ECO:0000256" key="3">
    <source>
        <dbReference type="ARBA" id="ARBA00022475"/>
    </source>
</evidence>